<dbReference type="InterPro" id="IPR029063">
    <property type="entry name" value="SAM-dependent_MTases_sf"/>
</dbReference>
<dbReference type="Proteomes" id="UP001500457">
    <property type="component" value="Unassembled WGS sequence"/>
</dbReference>
<proteinExistence type="predicted"/>
<feature type="domain" description="C-methyltransferase" evidence="2">
    <location>
        <begin position="228"/>
        <end position="383"/>
    </location>
</feature>
<dbReference type="InterPro" id="IPR013630">
    <property type="entry name" value="Methyltransf_Zn-bd_dom_put"/>
</dbReference>
<reference evidence="4" key="1">
    <citation type="journal article" date="2019" name="Int. J. Syst. Evol. Microbiol.">
        <title>The Global Catalogue of Microorganisms (GCM) 10K type strain sequencing project: providing services to taxonomists for standard genome sequencing and annotation.</title>
        <authorList>
            <consortium name="The Broad Institute Genomics Platform"/>
            <consortium name="The Broad Institute Genome Sequencing Center for Infectious Disease"/>
            <person name="Wu L."/>
            <person name="Ma J."/>
        </authorList>
    </citation>
    <scope>NUCLEOTIDE SEQUENCE [LARGE SCALE GENOMIC DNA]</scope>
    <source>
        <strain evidence="4">JCM 17983</strain>
    </source>
</reference>
<dbReference type="RefSeq" id="WP_274229750.1">
    <property type="nucleotide sequence ID" value="NZ_BAABHQ010000002.1"/>
</dbReference>
<dbReference type="Pfam" id="PF08484">
    <property type="entry name" value="Methyltransf_14"/>
    <property type="match status" value="1"/>
</dbReference>
<dbReference type="Pfam" id="PF08421">
    <property type="entry name" value="Methyltransf_13"/>
    <property type="match status" value="1"/>
</dbReference>
<keyword evidence="3" id="KW-0489">Methyltransferase</keyword>
<protein>
    <submittedName>
        <fullName evidence="3">Class I SAM-dependent methyltransferase</fullName>
    </submittedName>
</protein>
<gene>
    <name evidence="3" type="ORF">GCM10023203_11370</name>
</gene>
<evidence type="ECO:0000313" key="3">
    <source>
        <dbReference type="EMBL" id="GAA4865090.1"/>
    </source>
</evidence>
<dbReference type="SUPFAM" id="SSF53335">
    <property type="entry name" value="S-adenosyl-L-methionine-dependent methyltransferases"/>
    <property type="match status" value="1"/>
</dbReference>
<accession>A0ABP9E0R4</accession>
<dbReference type="Gene3D" id="3.40.50.150">
    <property type="entry name" value="Vaccinia Virus protein VP39"/>
    <property type="match status" value="1"/>
</dbReference>
<dbReference type="Gene3D" id="6.20.50.110">
    <property type="entry name" value="Methyltransferase, zinc-binding domain"/>
    <property type="match status" value="1"/>
</dbReference>
<evidence type="ECO:0000313" key="4">
    <source>
        <dbReference type="Proteomes" id="UP001500457"/>
    </source>
</evidence>
<dbReference type="EMBL" id="BAABHQ010000002">
    <property type="protein sequence ID" value="GAA4865090.1"/>
    <property type="molecule type" value="Genomic_DNA"/>
</dbReference>
<dbReference type="InterPro" id="IPR013691">
    <property type="entry name" value="MeTrfase_14"/>
</dbReference>
<dbReference type="InterPro" id="IPR038576">
    <property type="entry name" value="Methyltransf_Zn-bd_dom_put_sf"/>
</dbReference>
<keyword evidence="3" id="KW-0808">Transferase</keyword>
<name>A0ABP9E0R4_9PSEU</name>
<organism evidence="3 4">
    <name type="scientific">Actinomycetospora straminea</name>
    <dbReference type="NCBI Taxonomy" id="663607"/>
    <lineage>
        <taxon>Bacteria</taxon>
        <taxon>Bacillati</taxon>
        <taxon>Actinomycetota</taxon>
        <taxon>Actinomycetes</taxon>
        <taxon>Pseudonocardiales</taxon>
        <taxon>Pseudonocardiaceae</taxon>
        <taxon>Actinomycetospora</taxon>
    </lineage>
</organism>
<dbReference type="GO" id="GO:0032259">
    <property type="term" value="P:methylation"/>
    <property type="evidence" value="ECO:0007669"/>
    <property type="project" value="UniProtKB-KW"/>
</dbReference>
<dbReference type="Gene3D" id="3.40.50.720">
    <property type="entry name" value="NAD(P)-binding Rossmann-like Domain"/>
    <property type="match status" value="1"/>
</dbReference>
<evidence type="ECO:0000259" key="2">
    <source>
        <dbReference type="Pfam" id="PF08484"/>
    </source>
</evidence>
<sequence>MDAASPSEVRVPGDDPRALPVRCRWCGGEQGTVVLDLGDQPAADHFPPVEDPGPDPVHPLRMWQCAVCGLAQLAEDPTTPEEPRGAEPAAMIAQAEDAVARVLAAGLLPAGGGTVAEFGSPHGGSWLDLLAAAGLTEATPGSPADVVVDCFGLMHAADQAAGLAERVAAVADDGVLLLQFHTLAAIIADGGWNALRHGHFAYYSVPVLQGMLEAVGFEVVHAFLFDLYGGTVLLAARRRGRPGPADPVSVRSMLEREQAAGVTDPAVVARLEEATRASADALRERLVELRAQGRSVLGYAAASRAVPLLNRAGVGPDLLPAVADGSPGKQGRRFPGVPVPITAVDEIDRRRPDEVVLFVTDLLDEVRGRLPGVEEHGGRWVVVDPAVRVVPPRTGPSPT</sequence>
<dbReference type="GO" id="GO:0008168">
    <property type="term" value="F:methyltransferase activity"/>
    <property type="evidence" value="ECO:0007669"/>
    <property type="project" value="UniProtKB-KW"/>
</dbReference>
<evidence type="ECO:0000259" key="1">
    <source>
        <dbReference type="Pfam" id="PF08421"/>
    </source>
</evidence>
<feature type="domain" description="Methyltransferase putative zinc binding" evidence="1">
    <location>
        <begin position="23"/>
        <end position="75"/>
    </location>
</feature>
<comment type="caution">
    <text evidence="3">The sequence shown here is derived from an EMBL/GenBank/DDBJ whole genome shotgun (WGS) entry which is preliminary data.</text>
</comment>
<keyword evidence="4" id="KW-1185">Reference proteome</keyword>